<evidence type="ECO:0000313" key="4">
    <source>
        <dbReference type="Proteomes" id="UP001172457"/>
    </source>
</evidence>
<name>A0AA38WUT9_9ASTR</name>
<proteinExistence type="predicted"/>
<dbReference type="InterPro" id="IPR026960">
    <property type="entry name" value="RVT-Znf"/>
</dbReference>
<dbReference type="EMBL" id="JARYMX010000001">
    <property type="protein sequence ID" value="KAJ9565161.1"/>
    <property type="molecule type" value="Genomic_DNA"/>
</dbReference>
<evidence type="ECO:0000313" key="3">
    <source>
        <dbReference type="EMBL" id="KAJ9565161.1"/>
    </source>
</evidence>
<dbReference type="Proteomes" id="UP001172457">
    <property type="component" value="Chromosome 1"/>
</dbReference>
<dbReference type="AlphaFoldDB" id="A0AA38WUT9"/>
<dbReference type="Pfam" id="PF00078">
    <property type="entry name" value="RVT_1"/>
    <property type="match status" value="1"/>
</dbReference>
<dbReference type="Pfam" id="PF13966">
    <property type="entry name" value="zf-RVT"/>
    <property type="match status" value="1"/>
</dbReference>
<gene>
    <name evidence="3" type="ORF">OSB04_001127</name>
</gene>
<evidence type="ECO:0000259" key="1">
    <source>
        <dbReference type="Pfam" id="PF00078"/>
    </source>
</evidence>
<organism evidence="3 4">
    <name type="scientific">Centaurea solstitialis</name>
    <name type="common">yellow star-thistle</name>
    <dbReference type="NCBI Taxonomy" id="347529"/>
    <lineage>
        <taxon>Eukaryota</taxon>
        <taxon>Viridiplantae</taxon>
        <taxon>Streptophyta</taxon>
        <taxon>Embryophyta</taxon>
        <taxon>Tracheophyta</taxon>
        <taxon>Spermatophyta</taxon>
        <taxon>Magnoliopsida</taxon>
        <taxon>eudicotyledons</taxon>
        <taxon>Gunneridae</taxon>
        <taxon>Pentapetalae</taxon>
        <taxon>asterids</taxon>
        <taxon>campanulids</taxon>
        <taxon>Asterales</taxon>
        <taxon>Asteraceae</taxon>
        <taxon>Carduoideae</taxon>
        <taxon>Cardueae</taxon>
        <taxon>Centaureinae</taxon>
        <taxon>Centaurea</taxon>
    </lineage>
</organism>
<comment type="caution">
    <text evidence="3">The sequence shown here is derived from an EMBL/GenBank/DDBJ whole genome shotgun (WGS) entry which is preliminary data.</text>
</comment>
<reference evidence="3" key="1">
    <citation type="submission" date="2023-03" db="EMBL/GenBank/DDBJ databases">
        <title>Chromosome-scale reference genome and RAD-based genetic map of yellow starthistle (Centaurea solstitialis) reveal putative structural variation and QTLs associated with invader traits.</title>
        <authorList>
            <person name="Reatini B."/>
            <person name="Cang F.A."/>
            <person name="Jiang Q."/>
            <person name="Mckibben M.T.W."/>
            <person name="Barker M.S."/>
            <person name="Rieseberg L.H."/>
            <person name="Dlugosch K.M."/>
        </authorList>
    </citation>
    <scope>NUCLEOTIDE SEQUENCE</scope>
    <source>
        <strain evidence="3">CAN-66</strain>
        <tissue evidence="3">Leaf</tissue>
    </source>
</reference>
<dbReference type="PANTHER" id="PTHR33116:SF78">
    <property type="entry name" value="OS12G0587133 PROTEIN"/>
    <property type="match status" value="1"/>
</dbReference>
<keyword evidence="4" id="KW-1185">Reference proteome</keyword>
<evidence type="ECO:0008006" key="5">
    <source>
        <dbReference type="Google" id="ProtNLM"/>
    </source>
</evidence>
<sequence>MEPEPEPVAPVLHIWEPVPEPPVPVPKPDSLEAIVREAWSAEVQSTDSDRVLRDKFKQAKLKIKEWSKECFGSLDKYCSRLETKEELGGWRDRDRDRWLERRKAWMDLEEKKRSMLSQKAKLKWLMEGEDNTKFFHAAIKNRERKNAVRGLEINDEWVDDLEQVKAHVFDFFKGKFFCTSEEKPTFNSSKTIRISEEEANLLEAPLEEDEVWHAIRDCGSNKSPGPAGGGEGACTKTQKIIGKVISEPQCAFIKGRNILDGVLIANEAVNFVRNKGRKGLIFKVDFEKAYDTVDWDFLLETMKRMGFGKKWIGWIFACLSSSSMSVLVNGSPSKEFSMGRGLRQGDPMVSFLFVRIACQQPNELAKKNEKKYKSFVFGADGRADGSAPVVPTSAPICSKWSVRGLRPGLDALAVGLRPKNCRGLVWAQCVAENLYLLLEEAKDKGLFEGLLIGNDGIKISHLQFADDAIFFGKWSPRNLRNLIKILDCFRAISGLRINMRKSKIFGLGVQDSEVQNWARGVGCVGGSLPFMYLGLLVGAPMHRLSTWSSVVEKVRSKLTSWKARIISFGGRHTLVKSVLRSVPLYFLSLFRAPSGVIGELQNLERRLDGWKPCRGKKDSWEWEFDKNKSFSVQKLREILVDLEEVGVGGRETVWLSIVPKKVNVFLWRLRLGRIPTRVALDNMGIDLDLCLCPRCGLEVEDLDHTLLKCGEVKLLWSRVGKWWNKSLTGIDSVAQLLQEDADLVRIYKGKAWWVGVKWVFLYLLWSHRNRLVFHNDKKRLDECFYEWQRIVFK</sequence>
<dbReference type="InterPro" id="IPR000477">
    <property type="entry name" value="RT_dom"/>
</dbReference>
<feature type="domain" description="Reverse transcriptase" evidence="1">
    <location>
        <begin position="236"/>
        <end position="372"/>
    </location>
</feature>
<evidence type="ECO:0000259" key="2">
    <source>
        <dbReference type="Pfam" id="PF13966"/>
    </source>
</evidence>
<protein>
    <recommendedName>
        <fullName evidence="5">Reverse transcriptase domain-containing protein</fullName>
    </recommendedName>
</protein>
<dbReference type="PANTHER" id="PTHR33116">
    <property type="entry name" value="REVERSE TRANSCRIPTASE ZINC-BINDING DOMAIN-CONTAINING PROTEIN-RELATED-RELATED"/>
    <property type="match status" value="1"/>
</dbReference>
<feature type="domain" description="Reverse transcriptase zinc-binding" evidence="2">
    <location>
        <begin position="650"/>
        <end position="716"/>
    </location>
</feature>
<accession>A0AA38WUT9</accession>